<dbReference type="AlphaFoldDB" id="A0A9P3Q116"/>
<evidence type="ECO:0000256" key="3">
    <source>
        <dbReference type="ARBA" id="ARBA00023134"/>
    </source>
</evidence>
<dbReference type="PANTHER" id="PTHR47981">
    <property type="entry name" value="RAB FAMILY"/>
    <property type="match status" value="1"/>
</dbReference>
<feature type="compositionally biased region" description="Low complexity" evidence="5">
    <location>
        <begin position="220"/>
        <end position="229"/>
    </location>
</feature>
<feature type="compositionally biased region" description="Basic residues" evidence="5">
    <location>
        <begin position="230"/>
        <end position="241"/>
    </location>
</feature>
<dbReference type="EMBL" id="BRPK01000020">
    <property type="protein sequence ID" value="GLB45104.1"/>
    <property type="molecule type" value="Genomic_DNA"/>
</dbReference>
<dbReference type="PROSITE" id="PS51421">
    <property type="entry name" value="RAS"/>
    <property type="match status" value="1"/>
</dbReference>
<dbReference type="FunFam" id="3.40.50.300:FF:001447">
    <property type="entry name" value="Ras-related protein Rab-1B"/>
    <property type="match status" value="1"/>
</dbReference>
<dbReference type="OrthoDB" id="9989112at2759"/>
<name>A0A9P3Q116_LYOSH</name>
<dbReference type="GO" id="GO:0032889">
    <property type="term" value="P:regulation of vacuole fusion, non-autophagic"/>
    <property type="evidence" value="ECO:0007669"/>
    <property type="project" value="TreeGrafter"/>
</dbReference>
<proteinExistence type="inferred from homology"/>
<evidence type="ECO:0000313" key="7">
    <source>
        <dbReference type="Proteomes" id="UP001063166"/>
    </source>
</evidence>
<keyword evidence="3" id="KW-0342">GTP-binding</keyword>
<keyword evidence="4" id="KW-0449">Lipoprotein</keyword>
<feature type="compositionally biased region" description="Low complexity" evidence="5">
    <location>
        <begin position="274"/>
        <end position="294"/>
    </location>
</feature>
<comment type="caution">
    <text evidence="6">The sequence shown here is derived from an EMBL/GenBank/DDBJ whole genome shotgun (WGS) entry which is preliminary data.</text>
</comment>
<protein>
    <submittedName>
        <fullName evidence="6">Ras of Complex, Roc, domain of DAPkinase</fullName>
    </submittedName>
</protein>
<accession>A0A9P3Q116</accession>
<evidence type="ECO:0000256" key="5">
    <source>
        <dbReference type="SAM" id="MobiDB-lite"/>
    </source>
</evidence>
<dbReference type="InterPro" id="IPR005225">
    <property type="entry name" value="Small_GTP-bd"/>
</dbReference>
<feature type="region of interest" description="Disordered" evidence="5">
    <location>
        <begin position="274"/>
        <end position="364"/>
    </location>
</feature>
<evidence type="ECO:0000313" key="6">
    <source>
        <dbReference type="EMBL" id="GLB45104.1"/>
    </source>
</evidence>
<dbReference type="PRINTS" id="PR00449">
    <property type="entry name" value="RASTRNSFRMNG"/>
</dbReference>
<dbReference type="PROSITE" id="PS51419">
    <property type="entry name" value="RAB"/>
    <property type="match status" value="1"/>
</dbReference>
<evidence type="ECO:0000256" key="2">
    <source>
        <dbReference type="ARBA" id="ARBA00022741"/>
    </source>
</evidence>
<keyword evidence="7" id="KW-1185">Reference proteome</keyword>
<comment type="similarity">
    <text evidence="1">Belongs to the small GTPase superfamily. Rab family.</text>
</comment>
<dbReference type="Proteomes" id="UP001063166">
    <property type="component" value="Unassembled WGS sequence"/>
</dbReference>
<dbReference type="PANTHER" id="PTHR47981:SF20">
    <property type="entry name" value="RAS-RELATED PROTEIN RAB-7A"/>
    <property type="match status" value="1"/>
</dbReference>
<keyword evidence="4" id="KW-0636">Prenylation</keyword>
<reference evidence="6" key="1">
    <citation type="submission" date="2022-07" db="EMBL/GenBank/DDBJ databases">
        <title>The genome of Lyophyllum shimeji provides insight into the initial evolution of ectomycorrhizal fungal genome.</title>
        <authorList>
            <person name="Kobayashi Y."/>
            <person name="Shibata T."/>
            <person name="Hirakawa H."/>
            <person name="Shigenobu S."/>
            <person name="Nishiyama T."/>
            <person name="Yamada A."/>
            <person name="Hasebe M."/>
            <person name="Kawaguchi M."/>
        </authorList>
    </citation>
    <scope>NUCLEOTIDE SEQUENCE</scope>
    <source>
        <strain evidence="6">AT787</strain>
    </source>
</reference>
<dbReference type="InterPro" id="IPR027417">
    <property type="entry name" value="P-loop_NTPase"/>
</dbReference>
<dbReference type="GO" id="GO:0005525">
    <property type="term" value="F:GTP binding"/>
    <property type="evidence" value="ECO:0007669"/>
    <property type="project" value="UniProtKB-KW"/>
</dbReference>
<dbReference type="GO" id="GO:0000329">
    <property type="term" value="C:fungal-type vacuole membrane"/>
    <property type="evidence" value="ECO:0007669"/>
    <property type="project" value="TreeGrafter"/>
</dbReference>
<dbReference type="NCBIfam" id="TIGR00231">
    <property type="entry name" value="small_GTP"/>
    <property type="match status" value="1"/>
</dbReference>
<keyword evidence="2" id="KW-0547">Nucleotide-binding</keyword>
<feature type="compositionally biased region" description="Low complexity" evidence="5">
    <location>
        <begin position="308"/>
        <end position="322"/>
    </location>
</feature>
<gene>
    <name evidence="6" type="ORF">LshimejAT787_2000090</name>
</gene>
<dbReference type="InterPro" id="IPR001806">
    <property type="entry name" value="Small_GTPase"/>
</dbReference>
<dbReference type="SMART" id="SM00175">
    <property type="entry name" value="RAB"/>
    <property type="match status" value="1"/>
</dbReference>
<evidence type="ECO:0000256" key="4">
    <source>
        <dbReference type="ARBA" id="ARBA00023289"/>
    </source>
</evidence>
<dbReference type="SUPFAM" id="SSF52540">
    <property type="entry name" value="P-loop containing nucleoside triphosphate hydrolases"/>
    <property type="match status" value="1"/>
</dbReference>
<organism evidence="6 7">
    <name type="scientific">Lyophyllum shimeji</name>
    <name type="common">Hon-shimeji</name>
    <name type="synonym">Tricholoma shimeji</name>
    <dbReference type="NCBI Taxonomy" id="47721"/>
    <lineage>
        <taxon>Eukaryota</taxon>
        <taxon>Fungi</taxon>
        <taxon>Dikarya</taxon>
        <taxon>Basidiomycota</taxon>
        <taxon>Agaricomycotina</taxon>
        <taxon>Agaricomycetes</taxon>
        <taxon>Agaricomycetidae</taxon>
        <taxon>Agaricales</taxon>
        <taxon>Tricholomatineae</taxon>
        <taxon>Lyophyllaceae</taxon>
        <taxon>Lyophyllum</taxon>
    </lineage>
</organism>
<dbReference type="GO" id="GO:0005770">
    <property type="term" value="C:late endosome"/>
    <property type="evidence" value="ECO:0007669"/>
    <property type="project" value="TreeGrafter"/>
</dbReference>
<feature type="compositionally biased region" description="Basic residues" evidence="5">
    <location>
        <begin position="295"/>
        <end position="307"/>
    </location>
</feature>
<evidence type="ECO:0000256" key="1">
    <source>
        <dbReference type="ARBA" id="ARBA00006270"/>
    </source>
</evidence>
<dbReference type="GO" id="GO:0003924">
    <property type="term" value="F:GTPase activity"/>
    <property type="evidence" value="ECO:0007669"/>
    <property type="project" value="InterPro"/>
</dbReference>
<sequence length="433" mass="46661">MPTVKLVVIGASGVGKTSLRGQYISGRFTNGYRATIGADFITKTLPHPSNPADTVTLQIWDTAGQERFSSLSSAFFRGADAALLMFDVNTPETMTALTKWWAEFRERAPLADEDVEDYCCVVVGNKTDLVGSGGRNGEGPVTEAEAHEFLSELIPLKSRSPSPIYPSSLQDELSPEVEMDACDDPLASSQVTIRRSSPPSPPQTRSDSIAILPNGHHPASSSSPLLSYSPKHRLSKSRSRSSSHFYSGTMTTTHTTLTIYHTPSSSLFDVYQSARSSPEPWSSPSSSSSASSSAHPRRQGTTRKRRSTGSASSESAATITPSRFAREHASSSASLASQTAEDHHPAPDLSASTPFPLPPPPARGPRLFFTSAKTGEGVADVFEYIAARVVRRWEYEERVDARRMHLLDEGRIMVGVGQMGGVRGKGVRVVACC</sequence>
<dbReference type="SMART" id="SM00174">
    <property type="entry name" value="RHO"/>
    <property type="match status" value="1"/>
</dbReference>
<dbReference type="SMART" id="SM00173">
    <property type="entry name" value="RAS"/>
    <property type="match status" value="1"/>
</dbReference>
<feature type="region of interest" description="Disordered" evidence="5">
    <location>
        <begin position="189"/>
        <end position="248"/>
    </location>
</feature>
<dbReference type="Gene3D" id="3.40.50.300">
    <property type="entry name" value="P-loop containing nucleotide triphosphate hydrolases"/>
    <property type="match status" value="1"/>
</dbReference>
<dbReference type="Pfam" id="PF00071">
    <property type="entry name" value="Ras"/>
    <property type="match status" value="1"/>
</dbReference>